<dbReference type="Gene3D" id="3.30.230.10">
    <property type="match status" value="1"/>
</dbReference>
<dbReference type="OrthoDB" id="9758568at2"/>
<dbReference type="Pfam" id="PF20437">
    <property type="entry name" value="LonC_helical"/>
    <property type="match status" value="1"/>
</dbReference>
<proteinExistence type="inferred from homology"/>
<dbReference type="SUPFAM" id="SSF52540">
    <property type="entry name" value="P-loop containing nucleoside triphosphate hydrolases"/>
    <property type="match status" value="1"/>
</dbReference>
<keyword evidence="6" id="KW-1185">Reference proteome</keyword>
<keyword evidence="1 2" id="KW-0645">Protease</keyword>
<dbReference type="Proteomes" id="UP000468766">
    <property type="component" value="Unassembled WGS sequence"/>
</dbReference>
<keyword evidence="2" id="KW-0378">Hydrolase</keyword>
<dbReference type="InterPro" id="IPR046843">
    <property type="entry name" value="LonB_AAA-LID"/>
</dbReference>
<feature type="active site" evidence="2">
    <location>
        <position position="673"/>
    </location>
</feature>
<dbReference type="EC" id="3.4.21.53" evidence="2"/>
<dbReference type="PROSITE" id="PS51786">
    <property type="entry name" value="LON_PROTEOLYTIC"/>
    <property type="match status" value="1"/>
</dbReference>
<name>A0A6I0EQU5_9FIRM</name>
<dbReference type="PANTHER" id="PTHR10046">
    <property type="entry name" value="ATP DEPENDENT LON PROTEASE FAMILY MEMBER"/>
    <property type="match status" value="1"/>
</dbReference>
<dbReference type="InterPro" id="IPR008269">
    <property type="entry name" value="Lon_proteolytic"/>
</dbReference>
<dbReference type="AlphaFoldDB" id="A0A6I0EQU5"/>
<dbReference type="InterPro" id="IPR020568">
    <property type="entry name" value="Ribosomal_Su5_D2-typ_SF"/>
</dbReference>
<evidence type="ECO:0000259" key="4">
    <source>
        <dbReference type="PROSITE" id="PS51786"/>
    </source>
</evidence>
<dbReference type="SUPFAM" id="SSF54211">
    <property type="entry name" value="Ribosomal protein S5 domain 2-like"/>
    <property type="match status" value="1"/>
</dbReference>
<dbReference type="Pfam" id="PF05362">
    <property type="entry name" value="Lon_C"/>
    <property type="match status" value="1"/>
</dbReference>
<evidence type="ECO:0000256" key="2">
    <source>
        <dbReference type="PROSITE-ProRule" id="PRU01122"/>
    </source>
</evidence>
<protein>
    <recommendedName>
        <fullName evidence="2">endopeptidase La</fullName>
        <ecNumber evidence="2">3.4.21.53</ecNumber>
    </recommendedName>
</protein>
<dbReference type="EMBL" id="WBXO01000005">
    <property type="protein sequence ID" value="KAB2952596.1"/>
    <property type="molecule type" value="Genomic_DNA"/>
</dbReference>
<reference evidence="5 6" key="1">
    <citation type="submission" date="2019-10" db="EMBL/GenBank/DDBJ databases">
        <title>Whole-genome sequence of the extremophile Heliorestis acidaminivorans DSM 24790.</title>
        <authorList>
            <person name="Kyndt J.A."/>
            <person name="Meyer T.E."/>
        </authorList>
    </citation>
    <scope>NUCLEOTIDE SEQUENCE [LARGE SCALE GENOMIC DNA]</scope>
    <source>
        <strain evidence="5 6">DSM 24790</strain>
    </source>
</reference>
<comment type="catalytic activity">
    <reaction evidence="2">
        <text>Hydrolysis of proteins in presence of ATP.</text>
        <dbReference type="EC" id="3.4.21.53"/>
    </reaction>
</comment>
<feature type="domain" description="Lon proteolytic" evidence="4">
    <location>
        <begin position="583"/>
        <end position="778"/>
    </location>
</feature>
<dbReference type="Gene3D" id="1.10.8.60">
    <property type="match status" value="1"/>
</dbReference>
<evidence type="ECO:0000313" key="5">
    <source>
        <dbReference type="EMBL" id="KAB2952596.1"/>
    </source>
</evidence>
<dbReference type="Pfam" id="PF13654">
    <property type="entry name" value="AAA_32"/>
    <property type="match status" value="1"/>
</dbReference>
<feature type="active site" evidence="2">
    <location>
        <position position="716"/>
    </location>
</feature>
<dbReference type="InterPro" id="IPR041699">
    <property type="entry name" value="AAA_32"/>
</dbReference>
<feature type="coiled-coil region" evidence="3">
    <location>
        <begin position="146"/>
        <end position="241"/>
    </location>
</feature>
<sequence>MAKIRGSNSIYRVERRLASQNLSAHIEPHRFNFSSTEELDSSATPLIGQDRAIRALDFGVAIKNHGFNIFITGPVGSGKIDFALDRLKEKAEQGDVPPDLLFVYNFQEPSKPSLITLPAGMGKEFRDDIAWLTDEMGKEVRKAFENENFEEQKNAYLQQVEAKLSEAFQEMEQKAKLEGFVLQKSSNGIFTIPINHAGKAMTKEEFETLEEEERQAITERERNLESQLAHIVRRTRNLQKETSGHLSDMEKETAKQATSRLLELLVEKYNDQEKVKAYLFAFQEDMIQHLDDLKSVHSDDETVELPLSMSALRKMGKKDTTSRYEVNIFVEQKHQQGSPVIVEMNPTYANLFGKLEYSSSFGSFVTDFTMFKAGAIHYANGGYLILPVKELLTAPGAWESLKRVLKKREMIIENLSNQLGLSLTATIKPEALPIQVKVILIGHPKLYHLLYQLDEDFRKLFKVPVDFASFVERNEITVDQYAIYVSSVCKREGLLPFDSAAVAVVINYASRLAGHQRKLSVNMEALKDLLVQASLWAQLDGADLVTAEYVHKAVEEKIYRVSRLEEQVRELMQEGTIMIDTEGAVMGQVNGLALMHVGDHLFGKPSRITATIYMGRSGIVNIERETQMSGQSHSKGIMILSSFFASRFAKERPLAFSGTLTFEQLYEGVDGDSASSAELYALMSAIAEVPIDQSIAVTGSVNQKGEIQPIGGVNEKIESFFRLCEQRGLRGDEGVIIPVQNKAHLMLHRDVIKAVEEERFHIYGVKNIDEGMEILTGLEAGTASTDGTYPDDTINGMVAQKLQALNDKWRKINLTGTKTSSKKEVAPKKPKKR</sequence>
<keyword evidence="3" id="KW-0175">Coiled coil</keyword>
<dbReference type="InterPro" id="IPR027065">
    <property type="entry name" value="Lon_Prtase"/>
</dbReference>
<dbReference type="Gene3D" id="3.40.50.300">
    <property type="entry name" value="P-loop containing nucleotide triphosphate hydrolases"/>
    <property type="match status" value="2"/>
</dbReference>
<dbReference type="Pfam" id="PF20436">
    <property type="entry name" value="LonB_AAA-LID"/>
    <property type="match status" value="1"/>
</dbReference>
<dbReference type="InterPro" id="IPR027417">
    <property type="entry name" value="P-loop_NTPase"/>
</dbReference>
<dbReference type="GO" id="GO:0006508">
    <property type="term" value="P:proteolysis"/>
    <property type="evidence" value="ECO:0007669"/>
    <property type="project" value="UniProtKB-KW"/>
</dbReference>
<comment type="caution">
    <text evidence="5">The sequence shown here is derived from an EMBL/GenBank/DDBJ whole genome shotgun (WGS) entry which is preliminary data.</text>
</comment>
<dbReference type="InterPro" id="IPR014721">
    <property type="entry name" value="Ribsml_uS5_D2-typ_fold_subgr"/>
</dbReference>
<comment type="similarity">
    <text evidence="2">Belongs to the peptidase S16 family.</text>
</comment>
<keyword evidence="2" id="KW-0720">Serine protease</keyword>
<dbReference type="GO" id="GO:0004252">
    <property type="term" value="F:serine-type endopeptidase activity"/>
    <property type="evidence" value="ECO:0007669"/>
    <property type="project" value="UniProtKB-UniRule"/>
</dbReference>
<dbReference type="InterPro" id="IPR046844">
    <property type="entry name" value="Lon-like_helical"/>
</dbReference>
<gene>
    <name evidence="5" type="ORF">F9B85_07995</name>
</gene>
<accession>A0A6I0EQU5</accession>
<dbReference type="GO" id="GO:0005524">
    <property type="term" value="F:ATP binding"/>
    <property type="evidence" value="ECO:0007669"/>
    <property type="project" value="InterPro"/>
</dbReference>
<evidence type="ECO:0000256" key="3">
    <source>
        <dbReference type="SAM" id="Coils"/>
    </source>
</evidence>
<organism evidence="5 6">
    <name type="scientific">Heliorestis acidaminivorans</name>
    <dbReference type="NCBI Taxonomy" id="553427"/>
    <lineage>
        <taxon>Bacteria</taxon>
        <taxon>Bacillati</taxon>
        <taxon>Bacillota</taxon>
        <taxon>Clostridia</taxon>
        <taxon>Eubacteriales</taxon>
        <taxon>Heliobacteriaceae</taxon>
        <taxon>Heliorestis</taxon>
    </lineage>
</organism>
<dbReference type="RefSeq" id="WP_151619873.1">
    <property type="nucleotide sequence ID" value="NZ_WBXO01000005.1"/>
</dbReference>
<dbReference type="PRINTS" id="PR00830">
    <property type="entry name" value="ENDOLAPTASE"/>
</dbReference>
<dbReference type="GO" id="GO:0004176">
    <property type="term" value="F:ATP-dependent peptidase activity"/>
    <property type="evidence" value="ECO:0007669"/>
    <property type="project" value="UniProtKB-UniRule"/>
</dbReference>
<evidence type="ECO:0000256" key="1">
    <source>
        <dbReference type="ARBA" id="ARBA00022670"/>
    </source>
</evidence>
<evidence type="ECO:0000313" key="6">
    <source>
        <dbReference type="Proteomes" id="UP000468766"/>
    </source>
</evidence>
<dbReference type="GO" id="GO:0030163">
    <property type="term" value="P:protein catabolic process"/>
    <property type="evidence" value="ECO:0007669"/>
    <property type="project" value="InterPro"/>
</dbReference>